<keyword evidence="2" id="KW-1185">Reference proteome</keyword>
<evidence type="ECO:0000313" key="2">
    <source>
        <dbReference type="Proteomes" id="UP001283361"/>
    </source>
</evidence>
<dbReference type="Proteomes" id="UP001283361">
    <property type="component" value="Unassembled WGS sequence"/>
</dbReference>
<comment type="caution">
    <text evidence="1">The sequence shown here is derived from an EMBL/GenBank/DDBJ whole genome shotgun (WGS) entry which is preliminary data.</text>
</comment>
<dbReference type="EMBL" id="JAWDGP010003248">
    <property type="protein sequence ID" value="KAK3776090.1"/>
    <property type="molecule type" value="Genomic_DNA"/>
</dbReference>
<organism evidence="1 2">
    <name type="scientific">Elysia crispata</name>
    <name type="common">lettuce slug</name>
    <dbReference type="NCBI Taxonomy" id="231223"/>
    <lineage>
        <taxon>Eukaryota</taxon>
        <taxon>Metazoa</taxon>
        <taxon>Spiralia</taxon>
        <taxon>Lophotrochozoa</taxon>
        <taxon>Mollusca</taxon>
        <taxon>Gastropoda</taxon>
        <taxon>Heterobranchia</taxon>
        <taxon>Euthyneura</taxon>
        <taxon>Panpulmonata</taxon>
        <taxon>Sacoglossa</taxon>
        <taxon>Placobranchoidea</taxon>
        <taxon>Plakobranchidae</taxon>
        <taxon>Elysia</taxon>
    </lineage>
</organism>
<reference evidence="1" key="1">
    <citation type="journal article" date="2023" name="G3 (Bethesda)">
        <title>A reference genome for the long-term kleptoplast-retaining sea slug Elysia crispata morphotype clarki.</title>
        <authorList>
            <person name="Eastman K.E."/>
            <person name="Pendleton A.L."/>
            <person name="Shaikh M.A."/>
            <person name="Suttiyut T."/>
            <person name="Ogas R."/>
            <person name="Tomko P."/>
            <person name="Gavelis G."/>
            <person name="Widhalm J.R."/>
            <person name="Wisecaver J.H."/>
        </authorList>
    </citation>
    <scope>NUCLEOTIDE SEQUENCE</scope>
    <source>
        <strain evidence="1">ECLA1</strain>
    </source>
</reference>
<evidence type="ECO:0000313" key="1">
    <source>
        <dbReference type="EMBL" id="KAK3776090.1"/>
    </source>
</evidence>
<protein>
    <submittedName>
        <fullName evidence="1">Uncharacterized protein</fullName>
    </submittedName>
</protein>
<dbReference type="AlphaFoldDB" id="A0AAE0ZV27"/>
<name>A0AAE0ZV27_9GAST</name>
<proteinExistence type="predicted"/>
<gene>
    <name evidence="1" type="ORF">RRG08_046757</name>
</gene>
<sequence>MGKRTSTLCHAQRFSTAHACMPLEKIKEMRGVMRGLSDKKGLIVSKASTYGLCQVCHLNVHFDERRQGQSMRDCFCRRELLWVLWEDGCSNEMARYTSNCMTES</sequence>
<accession>A0AAE0ZV27</accession>